<dbReference type="EMBL" id="NMUQ01000001">
    <property type="protein sequence ID" value="OXM16196.1"/>
    <property type="molecule type" value="Genomic_DNA"/>
</dbReference>
<dbReference type="InterPro" id="IPR014048">
    <property type="entry name" value="MethylDNA_cys_MeTrfase_DNA-bd"/>
</dbReference>
<reference evidence="3 4" key="1">
    <citation type="submission" date="2017-07" db="EMBL/GenBank/DDBJ databases">
        <title>Paenibacillus herberti R33 genome sequencing and assembly.</title>
        <authorList>
            <person name="Su W."/>
        </authorList>
    </citation>
    <scope>NUCLEOTIDE SEQUENCE [LARGE SCALE GENOMIC DNA]</scope>
    <source>
        <strain evidence="3 4">R33</strain>
    </source>
</reference>
<dbReference type="PANTHER" id="PTHR42942:SF1">
    <property type="entry name" value="ALKYLTRANSFERASE-LIKE PROTEIN 1"/>
    <property type="match status" value="1"/>
</dbReference>
<sequence length="119" mass="12929">MQPFTARIVDAVRSIPEGRLMTYGSVAEMAGNRRAARQVVRVLHSMGESQGLPWHRVINSERRISLPGELGELQLALLAAEGVEPGLGGRFEAKLMVEAQLELEGSIGAFRDEGASEDE</sequence>
<evidence type="ECO:0000256" key="1">
    <source>
        <dbReference type="ARBA" id="ARBA00022763"/>
    </source>
</evidence>
<protein>
    <submittedName>
        <fullName evidence="3">DNA methyltransferase</fullName>
    </submittedName>
</protein>
<dbReference type="CDD" id="cd06445">
    <property type="entry name" value="ATase"/>
    <property type="match status" value="1"/>
</dbReference>
<dbReference type="GO" id="GO:0032259">
    <property type="term" value="P:methylation"/>
    <property type="evidence" value="ECO:0007669"/>
    <property type="project" value="UniProtKB-KW"/>
</dbReference>
<dbReference type="AlphaFoldDB" id="A0A229P1N6"/>
<dbReference type="GO" id="GO:0008168">
    <property type="term" value="F:methyltransferase activity"/>
    <property type="evidence" value="ECO:0007669"/>
    <property type="project" value="UniProtKB-KW"/>
</dbReference>
<accession>A0A229P1N6</accession>
<dbReference type="Proteomes" id="UP000215145">
    <property type="component" value="Unassembled WGS sequence"/>
</dbReference>
<dbReference type="OrthoDB" id="9789813at2"/>
<dbReference type="GO" id="GO:0006281">
    <property type="term" value="P:DNA repair"/>
    <property type="evidence" value="ECO:0007669"/>
    <property type="project" value="InterPro"/>
</dbReference>
<dbReference type="Gene3D" id="1.10.10.10">
    <property type="entry name" value="Winged helix-like DNA-binding domain superfamily/Winged helix DNA-binding domain"/>
    <property type="match status" value="1"/>
</dbReference>
<dbReference type="InterPro" id="IPR052520">
    <property type="entry name" value="ATL_DNA_repair"/>
</dbReference>
<dbReference type="SUPFAM" id="SSF46767">
    <property type="entry name" value="Methylated DNA-protein cysteine methyltransferase, C-terminal domain"/>
    <property type="match status" value="1"/>
</dbReference>
<evidence type="ECO:0000259" key="2">
    <source>
        <dbReference type="Pfam" id="PF01035"/>
    </source>
</evidence>
<evidence type="ECO:0000313" key="4">
    <source>
        <dbReference type="Proteomes" id="UP000215145"/>
    </source>
</evidence>
<keyword evidence="3" id="KW-0489">Methyltransferase</keyword>
<evidence type="ECO:0000313" key="3">
    <source>
        <dbReference type="EMBL" id="OXM16196.1"/>
    </source>
</evidence>
<feature type="domain" description="Methylated-DNA-[protein]-cysteine S-methyltransferase DNA binding" evidence="2">
    <location>
        <begin position="3"/>
        <end position="83"/>
    </location>
</feature>
<proteinExistence type="predicted"/>
<dbReference type="InterPro" id="IPR036388">
    <property type="entry name" value="WH-like_DNA-bd_sf"/>
</dbReference>
<dbReference type="PANTHER" id="PTHR42942">
    <property type="entry name" value="6-O-METHYLGUANINE DNA METHYLTRANSFERASE"/>
    <property type="match status" value="1"/>
</dbReference>
<dbReference type="RefSeq" id="WP_089523280.1">
    <property type="nucleotide sequence ID" value="NZ_NMUQ01000001.1"/>
</dbReference>
<organism evidence="3 4">
    <name type="scientific">Paenibacillus herberti</name>
    <dbReference type="NCBI Taxonomy" id="1619309"/>
    <lineage>
        <taxon>Bacteria</taxon>
        <taxon>Bacillati</taxon>
        <taxon>Bacillota</taxon>
        <taxon>Bacilli</taxon>
        <taxon>Bacillales</taxon>
        <taxon>Paenibacillaceae</taxon>
        <taxon>Paenibacillus</taxon>
    </lineage>
</organism>
<keyword evidence="1" id="KW-0227">DNA damage</keyword>
<keyword evidence="4" id="KW-1185">Reference proteome</keyword>
<dbReference type="InterPro" id="IPR036217">
    <property type="entry name" value="MethylDNA_cys_MeTrfase_DNAb"/>
</dbReference>
<dbReference type="Pfam" id="PF01035">
    <property type="entry name" value="DNA_binding_1"/>
    <property type="match status" value="1"/>
</dbReference>
<gene>
    <name evidence="3" type="ORF">CGZ75_05745</name>
</gene>
<comment type="caution">
    <text evidence="3">The sequence shown here is derived from an EMBL/GenBank/DDBJ whole genome shotgun (WGS) entry which is preliminary data.</text>
</comment>
<name>A0A229P1N6_9BACL</name>
<keyword evidence="3" id="KW-0808">Transferase</keyword>